<dbReference type="Proteomes" id="UP000316781">
    <property type="component" value="Unassembled WGS sequence"/>
</dbReference>
<comment type="caution">
    <text evidence="2">The sequence shown here is derived from an EMBL/GenBank/DDBJ whole genome shotgun (WGS) entry which is preliminary data.</text>
</comment>
<evidence type="ECO:0000256" key="1">
    <source>
        <dbReference type="SAM" id="SignalP"/>
    </source>
</evidence>
<feature type="signal peptide" evidence="1">
    <location>
        <begin position="1"/>
        <end position="21"/>
    </location>
</feature>
<evidence type="ECO:0000313" key="3">
    <source>
        <dbReference type="Proteomes" id="UP000316781"/>
    </source>
</evidence>
<dbReference type="AlphaFoldDB" id="A0A549T389"/>
<organism evidence="2 3">
    <name type="scientific">Methylosinus sporium</name>
    <dbReference type="NCBI Taxonomy" id="428"/>
    <lineage>
        <taxon>Bacteria</taxon>
        <taxon>Pseudomonadati</taxon>
        <taxon>Pseudomonadota</taxon>
        <taxon>Alphaproteobacteria</taxon>
        <taxon>Hyphomicrobiales</taxon>
        <taxon>Methylocystaceae</taxon>
        <taxon>Methylosinus</taxon>
    </lineage>
</organism>
<proteinExistence type="predicted"/>
<dbReference type="EMBL" id="VJMF01000022">
    <property type="protein sequence ID" value="TRL36331.1"/>
    <property type="molecule type" value="Genomic_DNA"/>
</dbReference>
<evidence type="ECO:0000313" key="2">
    <source>
        <dbReference type="EMBL" id="TRL36331.1"/>
    </source>
</evidence>
<evidence type="ECO:0008006" key="4">
    <source>
        <dbReference type="Google" id="ProtNLM"/>
    </source>
</evidence>
<dbReference type="RefSeq" id="WP_142862145.1">
    <property type="nucleotide sequence ID" value="NZ_VJMF01000022.1"/>
</dbReference>
<gene>
    <name evidence="2" type="ORF">FM996_05250</name>
</gene>
<protein>
    <recommendedName>
        <fullName evidence="4">DUF2946 domain-containing protein</fullName>
    </recommendedName>
</protein>
<accession>A0A549T389</accession>
<sequence length="128" mass="13350">MRAIIARVLACVFVLQGVAFAVSPAHERGDLGGAEPGAVATVGYEYCGASPHGDHKAPAHSVHSQCCILCPSSAHDGLSRFAAVLFDIIVFPPLRTAAAIDWRAFVDPVAPPTGWTSSWSSRAPPSIS</sequence>
<keyword evidence="1" id="KW-0732">Signal</keyword>
<reference evidence="2 3" key="1">
    <citation type="submission" date="2019-07" db="EMBL/GenBank/DDBJ databases">
        <title>Ln-dependent methylotrophs.</title>
        <authorList>
            <person name="Tani A."/>
        </authorList>
    </citation>
    <scope>NUCLEOTIDE SEQUENCE [LARGE SCALE GENOMIC DNA]</scope>
    <source>
        <strain evidence="2 3">SM89A</strain>
    </source>
</reference>
<name>A0A549T389_METSR</name>
<feature type="chain" id="PRO_5022009246" description="DUF2946 domain-containing protein" evidence="1">
    <location>
        <begin position="22"/>
        <end position="128"/>
    </location>
</feature>